<evidence type="ECO:0000313" key="2">
    <source>
        <dbReference type="Proteomes" id="UP001370490"/>
    </source>
</evidence>
<dbReference type="AlphaFoldDB" id="A0AAN8V5Q8"/>
<keyword evidence="2" id="KW-1185">Reference proteome</keyword>
<protein>
    <submittedName>
        <fullName evidence="1">Uncharacterized protein</fullName>
    </submittedName>
</protein>
<dbReference type="EMBL" id="JBAMMX010000017">
    <property type="protein sequence ID" value="KAK6924051.1"/>
    <property type="molecule type" value="Genomic_DNA"/>
</dbReference>
<comment type="caution">
    <text evidence="1">The sequence shown here is derived from an EMBL/GenBank/DDBJ whole genome shotgun (WGS) entry which is preliminary data.</text>
</comment>
<reference evidence="1 2" key="1">
    <citation type="submission" date="2023-12" db="EMBL/GenBank/DDBJ databases">
        <title>A high-quality genome assembly for Dillenia turbinata (Dilleniales).</title>
        <authorList>
            <person name="Chanderbali A."/>
        </authorList>
    </citation>
    <scope>NUCLEOTIDE SEQUENCE [LARGE SCALE GENOMIC DNA]</scope>
    <source>
        <strain evidence="1">LSX21</strain>
        <tissue evidence="1">Leaf</tissue>
    </source>
</reference>
<name>A0AAN8V5Q8_9MAGN</name>
<gene>
    <name evidence="1" type="ORF">RJ641_010251</name>
</gene>
<dbReference type="Proteomes" id="UP001370490">
    <property type="component" value="Unassembled WGS sequence"/>
</dbReference>
<organism evidence="1 2">
    <name type="scientific">Dillenia turbinata</name>
    <dbReference type="NCBI Taxonomy" id="194707"/>
    <lineage>
        <taxon>Eukaryota</taxon>
        <taxon>Viridiplantae</taxon>
        <taxon>Streptophyta</taxon>
        <taxon>Embryophyta</taxon>
        <taxon>Tracheophyta</taxon>
        <taxon>Spermatophyta</taxon>
        <taxon>Magnoliopsida</taxon>
        <taxon>eudicotyledons</taxon>
        <taxon>Gunneridae</taxon>
        <taxon>Pentapetalae</taxon>
        <taxon>Dilleniales</taxon>
        <taxon>Dilleniaceae</taxon>
        <taxon>Dillenia</taxon>
    </lineage>
</organism>
<evidence type="ECO:0000313" key="1">
    <source>
        <dbReference type="EMBL" id="KAK6924051.1"/>
    </source>
</evidence>
<proteinExistence type="predicted"/>
<sequence length="36" mass="4531">MFGELRLRNRPKLRNLRFQWQHSTAMRSNPTYQSYF</sequence>
<accession>A0AAN8V5Q8</accession>